<sequence length="355" mass="41665">MKSKFYRHLLFWFVCCMQGAWFEYAWIHDMFAANKMWHVWKLAIIFSLAVLPAKMTLSYYVMQYSINDLLRKRESTVKVAVKVILAVIISIFIYRLGRYYIVNPLLYPTTKYVFSDNFGITLWLSALIDIGYVAALAVSLTLLRMQIGHLRTEKHLVKDKLETELKFLKNQINPHFLFNTLNNIYGLARKKSDQTPDVVMKLSKLLRFMLYESGKEWITIAEEIRILEDYVELERIRYNNRLKISFGREIDDKEQRITPLILLPFVENAFKHGLNETTGNTFIEIKLGLKAGRLNFAVYNTQDYKGENEITEKIGLSNVRRQLELMYHDFSLKLDNLSDSFNVNLEVNLNSHATI</sequence>
<gene>
    <name evidence="3" type="ORF">PQO05_09715</name>
</gene>
<feature type="transmembrane region" description="Helical" evidence="1">
    <location>
        <begin position="39"/>
        <end position="62"/>
    </location>
</feature>
<keyword evidence="3" id="KW-0808">Transferase</keyword>
<keyword evidence="3" id="KW-0418">Kinase</keyword>
<organism evidence="3 4">
    <name type="scientific">Mucilaginibacter jinjuensis</name>
    <dbReference type="NCBI Taxonomy" id="1176721"/>
    <lineage>
        <taxon>Bacteria</taxon>
        <taxon>Pseudomonadati</taxon>
        <taxon>Bacteroidota</taxon>
        <taxon>Sphingobacteriia</taxon>
        <taxon>Sphingobacteriales</taxon>
        <taxon>Sphingobacteriaceae</taxon>
        <taxon>Mucilaginibacter</taxon>
    </lineage>
</organism>
<dbReference type="Proteomes" id="UP001216139">
    <property type="component" value="Chromosome"/>
</dbReference>
<dbReference type="PANTHER" id="PTHR34220:SF7">
    <property type="entry name" value="SENSOR HISTIDINE KINASE YPDA"/>
    <property type="match status" value="1"/>
</dbReference>
<evidence type="ECO:0000313" key="4">
    <source>
        <dbReference type="Proteomes" id="UP001216139"/>
    </source>
</evidence>
<dbReference type="Gene3D" id="3.30.565.10">
    <property type="entry name" value="Histidine kinase-like ATPase, C-terminal domain"/>
    <property type="match status" value="1"/>
</dbReference>
<dbReference type="InterPro" id="IPR036890">
    <property type="entry name" value="HATPase_C_sf"/>
</dbReference>
<keyword evidence="1" id="KW-0812">Transmembrane</keyword>
<dbReference type="Pfam" id="PF06580">
    <property type="entry name" value="His_kinase"/>
    <property type="match status" value="1"/>
</dbReference>
<feature type="domain" description="Signal transduction histidine kinase internal region" evidence="2">
    <location>
        <begin position="163"/>
        <end position="242"/>
    </location>
</feature>
<protein>
    <submittedName>
        <fullName evidence="3">Sensor histidine kinase</fullName>
    </submittedName>
</protein>
<feature type="transmembrane region" description="Helical" evidence="1">
    <location>
        <begin position="122"/>
        <end position="143"/>
    </location>
</feature>
<dbReference type="InterPro" id="IPR010559">
    <property type="entry name" value="Sig_transdc_His_kin_internal"/>
</dbReference>
<feature type="transmembrane region" description="Helical" evidence="1">
    <location>
        <begin position="9"/>
        <end position="27"/>
    </location>
</feature>
<accession>A0ABY7TCH7</accession>
<reference evidence="3 4" key="1">
    <citation type="submission" date="2023-02" db="EMBL/GenBank/DDBJ databases">
        <title>Genome sequence of Mucilaginibacter jinjuensis strain KACC 16571.</title>
        <authorList>
            <person name="Kim S."/>
            <person name="Heo J."/>
            <person name="Kwon S.-W."/>
        </authorList>
    </citation>
    <scope>NUCLEOTIDE SEQUENCE [LARGE SCALE GENOMIC DNA]</scope>
    <source>
        <strain evidence="3 4">KACC 16571</strain>
    </source>
</reference>
<dbReference type="PANTHER" id="PTHR34220">
    <property type="entry name" value="SENSOR HISTIDINE KINASE YPDA"/>
    <property type="match status" value="1"/>
</dbReference>
<dbReference type="GO" id="GO:0016301">
    <property type="term" value="F:kinase activity"/>
    <property type="evidence" value="ECO:0007669"/>
    <property type="project" value="UniProtKB-KW"/>
</dbReference>
<evidence type="ECO:0000313" key="3">
    <source>
        <dbReference type="EMBL" id="WCT14210.1"/>
    </source>
</evidence>
<keyword evidence="4" id="KW-1185">Reference proteome</keyword>
<name>A0ABY7TCH7_9SPHI</name>
<proteinExistence type="predicted"/>
<evidence type="ECO:0000256" key="1">
    <source>
        <dbReference type="SAM" id="Phobius"/>
    </source>
</evidence>
<keyword evidence="1" id="KW-0472">Membrane</keyword>
<dbReference type="EMBL" id="CP117167">
    <property type="protein sequence ID" value="WCT14210.1"/>
    <property type="molecule type" value="Genomic_DNA"/>
</dbReference>
<dbReference type="InterPro" id="IPR050640">
    <property type="entry name" value="Bact_2-comp_sensor_kinase"/>
</dbReference>
<dbReference type="RefSeq" id="WP_273632542.1">
    <property type="nucleotide sequence ID" value="NZ_CP117167.1"/>
</dbReference>
<feature type="transmembrane region" description="Helical" evidence="1">
    <location>
        <begin position="83"/>
        <end position="102"/>
    </location>
</feature>
<evidence type="ECO:0000259" key="2">
    <source>
        <dbReference type="Pfam" id="PF06580"/>
    </source>
</evidence>
<keyword evidence="1" id="KW-1133">Transmembrane helix</keyword>